<name>A0A8D8IT01_CULPI</name>
<evidence type="ECO:0000313" key="2">
    <source>
        <dbReference type="EMBL" id="CAG6557561.1"/>
    </source>
</evidence>
<feature type="transmembrane region" description="Helical" evidence="1">
    <location>
        <begin position="91"/>
        <end position="109"/>
    </location>
</feature>
<keyword evidence="1" id="KW-1133">Transmembrane helix</keyword>
<dbReference type="AlphaFoldDB" id="A0A8D8IT01"/>
<proteinExistence type="predicted"/>
<sequence length="164" mass="18110">MPEAAVQLNELRSANGGGGAFFVCLCGSKKEASLLLHFTILVAPRFSGTRCSPARPVATSSSRSTRSTETACSFSRRTSCVDRMSRLLPKIFPVGLLLLLLLSFLKFSFSSRFALISRFFPGRVPPLRSPAYPTAPGSFEGIFFRDPEWSDLLSLERDELIELR</sequence>
<reference evidence="2" key="1">
    <citation type="submission" date="2021-05" db="EMBL/GenBank/DDBJ databases">
        <authorList>
            <person name="Alioto T."/>
            <person name="Alioto T."/>
            <person name="Gomez Garrido J."/>
        </authorList>
    </citation>
    <scope>NUCLEOTIDE SEQUENCE</scope>
</reference>
<keyword evidence="1" id="KW-0812">Transmembrane</keyword>
<organism evidence="2">
    <name type="scientific">Culex pipiens</name>
    <name type="common">House mosquito</name>
    <dbReference type="NCBI Taxonomy" id="7175"/>
    <lineage>
        <taxon>Eukaryota</taxon>
        <taxon>Metazoa</taxon>
        <taxon>Ecdysozoa</taxon>
        <taxon>Arthropoda</taxon>
        <taxon>Hexapoda</taxon>
        <taxon>Insecta</taxon>
        <taxon>Pterygota</taxon>
        <taxon>Neoptera</taxon>
        <taxon>Endopterygota</taxon>
        <taxon>Diptera</taxon>
        <taxon>Nematocera</taxon>
        <taxon>Culicoidea</taxon>
        <taxon>Culicidae</taxon>
        <taxon>Culicinae</taxon>
        <taxon>Culicini</taxon>
        <taxon>Culex</taxon>
        <taxon>Culex</taxon>
    </lineage>
</organism>
<dbReference type="EMBL" id="HBUE01153070">
    <property type="protein sequence ID" value="CAG6506256.1"/>
    <property type="molecule type" value="Transcribed_RNA"/>
</dbReference>
<evidence type="ECO:0000256" key="1">
    <source>
        <dbReference type="SAM" id="Phobius"/>
    </source>
</evidence>
<accession>A0A8D8IT01</accession>
<keyword evidence="1" id="KW-0472">Membrane</keyword>
<protein>
    <submittedName>
        <fullName evidence="2">(northern house mosquito) hypothetical protein</fullName>
    </submittedName>
</protein>
<dbReference type="EMBL" id="HBUE01258082">
    <property type="protein sequence ID" value="CAG6557561.1"/>
    <property type="molecule type" value="Transcribed_RNA"/>
</dbReference>